<accession>A0A9N8VYU4</accession>
<organism evidence="4 5">
    <name type="scientific">Ambispora leptoticha</name>
    <dbReference type="NCBI Taxonomy" id="144679"/>
    <lineage>
        <taxon>Eukaryota</taxon>
        <taxon>Fungi</taxon>
        <taxon>Fungi incertae sedis</taxon>
        <taxon>Mucoromycota</taxon>
        <taxon>Glomeromycotina</taxon>
        <taxon>Glomeromycetes</taxon>
        <taxon>Archaeosporales</taxon>
        <taxon>Ambisporaceae</taxon>
        <taxon>Ambispora</taxon>
    </lineage>
</organism>
<dbReference type="EMBL" id="CAJVPS010000247">
    <property type="protein sequence ID" value="CAG8469143.1"/>
    <property type="molecule type" value="Genomic_DNA"/>
</dbReference>
<keyword evidence="5" id="KW-1185">Reference proteome</keyword>
<dbReference type="InterPro" id="IPR025662">
    <property type="entry name" value="Sigma_54_int_dom_ATP-bd_1"/>
</dbReference>
<feature type="domain" description="DUF8206" evidence="3">
    <location>
        <begin position="912"/>
        <end position="991"/>
    </location>
</feature>
<proteinExistence type="predicted"/>
<protein>
    <submittedName>
        <fullName evidence="4">12020_t:CDS:1</fullName>
    </submittedName>
</protein>
<evidence type="ECO:0000313" key="5">
    <source>
        <dbReference type="Proteomes" id="UP000789508"/>
    </source>
</evidence>
<dbReference type="OrthoDB" id="8954335at2759"/>
<evidence type="ECO:0000313" key="4">
    <source>
        <dbReference type="EMBL" id="CAG8469143.1"/>
    </source>
</evidence>
<evidence type="ECO:0000259" key="3">
    <source>
        <dbReference type="Pfam" id="PF26633"/>
    </source>
</evidence>
<dbReference type="CDD" id="cd00882">
    <property type="entry name" value="Ras_like_GTPase"/>
    <property type="match status" value="1"/>
</dbReference>
<keyword evidence="1" id="KW-0175">Coiled coil</keyword>
<dbReference type="InterPro" id="IPR058519">
    <property type="entry name" value="DUF8206"/>
</dbReference>
<dbReference type="Proteomes" id="UP000789508">
    <property type="component" value="Unassembled WGS sequence"/>
</dbReference>
<dbReference type="Pfam" id="PF24674">
    <property type="entry name" value="MACPF_SNTX"/>
    <property type="match status" value="1"/>
</dbReference>
<name>A0A9N8VYU4_9GLOM</name>
<gene>
    <name evidence="4" type="ORF">ALEPTO_LOCUS1925</name>
</gene>
<sequence length="1202" mass="139222">MSIDIKRGTNITRKSLGRAATFGSFYDATRDTFCGTSFLNVNSFKDVISQVDIHHSELSAEYEDSFKEKFEKLGVEDELRLSLLTGLVELVSSGKYLCDVKKTFKSIKGTLLYKLTSVSEHLNIYRDDVKASISIDGLPHPEATHVVIGIKWGATIMASFEYKKTNDENRSHVERILKDQLSQIISKGLDVKDGEHNINLFSIKIFGDIVSENNEFPQSFAEAKKIIAELPSRMKQYNNGKGVPVEYTLIPLSELANILNYKIAINKMIKVIKEDTIIRAVQIFDNLSKSKQKLRDLWQCADSISDQISNDVYDEIDKYAQQVKKKEASYMHELRECLIEVRSGITDISILESKIEQLRNSISPIMAFVNKHQSIFIKLELISVLKANKVEYIENNGTIEDILYKYPKGHIYILLDNNDNIINNEISPVYTMFRDLPMLYMINKYFIANLEKCSRIKNPGRTVIHHYIDEKLASDDYYSAKKNLFESNLIKFDSMPRRNFTCSGEKIRLFLPCPRTDCSVDCYWKCYRCESEVEYSYNRYLYCGCGESNITDAKFKCNNPYHNEGFISYEKTAIYQMLPEKPPEEINLLLLGETGVGKSTFINAFVNYLRYETFEEAKSGDLVALISSKFSITDEDYNTKEVRIGDDDSNEQFDIVGASATQGCKSHVFHIDENKILRLIDTPGIGDTRGLDQDKRNFDNILKCLSFHKHLNGICILLKPNDSRTTIVFRFCIQELLTHLHKSAKDNIVFCFTNARGTFYRPGDTLPPLKEHLKKLQDRSNVEIKIKRDTMYCFDSESFKFLAALKGKIKFPKEEEESFAESWKRSVNETMRLLEYISKCPPHNIKETLSLNESRNIVIILAKPLAQTTQNIETNIKLIKEHQTEIKNTNETMEQLQKKLHIPQADLEPEGLPFPRTVCTSNGCVKSIQIEQLNIYKTDYITHCHSHCYLSDVTTDLVNNVALKECVTINSSGYCNHCGCHWSKHMHIRYENKTVMKNFLDPKINKQIYENKTDQERKQAMLEQCEARRQQLEKEKEKIEEINLKFARFLRENAITPFNDAYVDYLELFIAEEKRLKNENPYYNNELLERLEQTRNIYLKNIEVIQKSIQTKNPSLPSLLPEDIAQLEQQLYNLPINGETLRKIKQEAERGKNNAFKYHENHIRATRKSNQVYHSLQQVFSKMNECRQQVFSKVNEFVVKNF</sequence>
<comment type="caution">
    <text evidence="4">The sequence shown here is derived from an EMBL/GenBank/DDBJ whole genome shotgun (WGS) entry which is preliminary data.</text>
</comment>
<dbReference type="InterPro" id="IPR027417">
    <property type="entry name" value="P-loop_NTPase"/>
</dbReference>
<dbReference type="SUPFAM" id="SSF52540">
    <property type="entry name" value="P-loop containing nucleoside triphosphate hydrolases"/>
    <property type="match status" value="1"/>
</dbReference>
<dbReference type="PANTHER" id="PTHR32046">
    <property type="entry name" value="G DOMAIN-CONTAINING PROTEIN"/>
    <property type="match status" value="1"/>
</dbReference>
<reference evidence="4" key="1">
    <citation type="submission" date="2021-06" db="EMBL/GenBank/DDBJ databases">
        <authorList>
            <person name="Kallberg Y."/>
            <person name="Tangrot J."/>
            <person name="Rosling A."/>
        </authorList>
    </citation>
    <scope>NUCLEOTIDE SEQUENCE</scope>
    <source>
        <strain evidence="4">FL130A</strain>
    </source>
</reference>
<dbReference type="Pfam" id="PF26633">
    <property type="entry name" value="DUF8206"/>
    <property type="match status" value="1"/>
</dbReference>
<feature type="domain" description="SNTX MACPF/CDC-like" evidence="2">
    <location>
        <begin position="11"/>
        <end position="258"/>
    </location>
</feature>
<dbReference type="AlphaFoldDB" id="A0A9N8VYU4"/>
<dbReference type="InterPro" id="IPR056072">
    <property type="entry name" value="SNTX_MACPF/CDC-like_dom"/>
</dbReference>
<dbReference type="Gene3D" id="3.40.50.300">
    <property type="entry name" value="P-loop containing nucleotide triphosphate hydrolases"/>
    <property type="match status" value="1"/>
</dbReference>
<evidence type="ECO:0000256" key="1">
    <source>
        <dbReference type="SAM" id="Coils"/>
    </source>
</evidence>
<dbReference type="PANTHER" id="PTHR32046:SF11">
    <property type="entry name" value="IMMUNE-ASSOCIATED NUCLEOTIDE-BINDING PROTEIN 10-LIKE"/>
    <property type="match status" value="1"/>
</dbReference>
<feature type="coiled-coil region" evidence="1">
    <location>
        <begin position="1015"/>
        <end position="1052"/>
    </location>
</feature>
<dbReference type="PROSITE" id="PS00675">
    <property type="entry name" value="SIGMA54_INTERACT_1"/>
    <property type="match status" value="1"/>
</dbReference>
<evidence type="ECO:0000259" key="2">
    <source>
        <dbReference type="Pfam" id="PF24674"/>
    </source>
</evidence>